<dbReference type="Proteomes" id="UP001500748">
    <property type="component" value="Unassembled WGS sequence"/>
</dbReference>
<dbReference type="EMBL" id="BAABDU010000004">
    <property type="protein sequence ID" value="GAA3767973.1"/>
    <property type="molecule type" value="Genomic_DNA"/>
</dbReference>
<proteinExistence type="predicted"/>
<keyword evidence="1" id="KW-0732">Signal</keyword>
<dbReference type="Pfam" id="PF15418">
    <property type="entry name" value="DUF4625"/>
    <property type="match status" value="1"/>
</dbReference>
<accession>A0ABP7GJD2</accession>
<evidence type="ECO:0000313" key="2">
    <source>
        <dbReference type="EMBL" id="GAA3767973.1"/>
    </source>
</evidence>
<evidence type="ECO:0008006" key="4">
    <source>
        <dbReference type="Google" id="ProtNLM"/>
    </source>
</evidence>
<organism evidence="2 3">
    <name type="scientific">Flavobacterium ginsengiterrae</name>
    <dbReference type="NCBI Taxonomy" id="871695"/>
    <lineage>
        <taxon>Bacteria</taxon>
        <taxon>Pseudomonadati</taxon>
        <taxon>Bacteroidota</taxon>
        <taxon>Flavobacteriia</taxon>
        <taxon>Flavobacteriales</taxon>
        <taxon>Flavobacteriaceae</taxon>
        <taxon>Flavobacterium</taxon>
    </lineage>
</organism>
<name>A0ABP7GJD2_9FLAO</name>
<dbReference type="PROSITE" id="PS51257">
    <property type="entry name" value="PROKAR_LIPOPROTEIN"/>
    <property type="match status" value="1"/>
</dbReference>
<feature type="chain" id="PRO_5046139179" description="DUF4625 domain-containing protein" evidence="1">
    <location>
        <begin position="32"/>
        <end position="319"/>
    </location>
</feature>
<reference evidence="3" key="1">
    <citation type="journal article" date="2019" name="Int. J. Syst. Evol. Microbiol.">
        <title>The Global Catalogue of Microorganisms (GCM) 10K type strain sequencing project: providing services to taxonomists for standard genome sequencing and annotation.</title>
        <authorList>
            <consortium name="The Broad Institute Genomics Platform"/>
            <consortium name="The Broad Institute Genome Sequencing Center for Infectious Disease"/>
            <person name="Wu L."/>
            <person name="Ma J."/>
        </authorList>
    </citation>
    <scope>NUCLEOTIDE SEQUENCE [LARGE SCALE GENOMIC DNA]</scope>
    <source>
        <strain evidence="3">JCM 17337</strain>
    </source>
</reference>
<feature type="signal peptide" evidence="1">
    <location>
        <begin position="1"/>
        <end position="31"/>
    </location>
</feature>
<dbReference type="InterPro" id="IPR027829">
    <property type="entry name" value="DUF4625"/>
</dbReference>
<gene>
    <name evidence="2" type="ORF">GCM10022423_21160</name>
</gene>
<sequence length="319" mass="35857">MKRVKTKSHKIKALKHISVLFLSILTFTSCSNDNDQETAALLKPTIDKIELGLGNNEIGVIGKDFHFNAEVTAGDKIENIQIKIVQISTETYSKVWSHEINWTQYAGAKNTIVHKHFDIPADAAEGKYEFIITVNDQNGTKLEVKKNLNIYTTENLPVNPTAVVFNVFKNDSFFYRKGKYSQEGSSFTTTDKFFSQVSLSGVKGNGKMYLLLIYKNAKHIPESIDQIDFSKVIVYDVVEHKDIAETGTFSNTITDANFNIVRDMPLLHIGAVKDNNLPAPQDITGTRAWTSGDYLFLAVYKNTTYNINWSQSINIPISL</sequence>
<protein>
    <recommendedName>
        <fullName evidence="4">DUF4625 domain-containing protein</fullName>
    </recommendedName>
</protein>
<dbReference type="RefSeq" id="WP_345144060.1">
    <property type="nucleotide sequence ID" value="NZ_BAABDU010000004.1"/>
</dbReference>
<evidence type="ECO:0000256" key="1">
    <source>
        <dbReference type="SAM" id="SignalP"/>
    </source>
</evidence>
<keyword evidence="3" id="KW-1185">Reference proteome</keyword>
<evidence type="ECO:0000313" key="3">
    <source>
        <dbReference type="Proteomes" id="UP001500748"/>
    </source>
</evidence>
<comment type="caution">
    <text evidence="2">The sequence shown here is derived from an EMBL/GenBank/DDBJ whole genome shotgun (WGS) entry which is preliminary data.</text>
</comment>